<dbReference type="EMBL" id="BQNL01000001">
    <property type="protein sequence ID" value="GKH14704.1"/>
    <property type="molecule type" value="Genomic_DNA"/>
</dbReference>
<organism evidence="1 2">
    <name type="scientific">Bacteroides uniformis</name>
    <dbReference type="NCBI Taxonomy" id="820"/>
    <lineage>
        <taxon>Bacteria</taxon>
        <taxon>Pseudomonadati</taxon>
        <taxon>Bacteroidota</taxon>
        <taxon>Bacteroidia</taxon>
        <taxon>Bacteroidales</taxon>
        <taxon>Bacteroidaceae</taxon>
        <taxon>Bacteroides</taxon>
    </lineage>
</organism>
<dbReference type="Pfam" id="PF16476">
    <property type="entry name" value="DUF5053"/>
    <property type="match status" value="1"/>
</dbReference>
<reference evidence="1" key="1">
    <citation type="submission" date="2022-01" db="EMBL/GenBank/DDBJ databases">
        <title>Novel bile acid biosynthetic pathways are enriched in the microbiome of centenarians.</title>
        <authorList>
            <person name="Sato Y."/>
            <person name="Atarashi K."/>
            <person name="Plichta R.D."/>
            <person name="Arai Y."/>
            <person name="Sasajima S."/>
            <person name="Kearney M.S."/>
            <person name="Suda W."/>
            <person name="Takeshita K."/>
            <person name="Sasaki T."/>
            <person name="Okamoto S."/>
            <person name="Skelly N.A."/>
            <person name="Okamura Y."/>
            <person name="Vlamakis H."/>
            <person name="Li Y."/>
            <person name="Tanoue T."/>
            <person name="Takei H."/>
            <person name="Nittono H."/>
            <person name="Narushima S."/>
            <person name="Irie J."/>
            <person name="Itoh H."/>
            <person name="Moriya K."/>
            <person name="Sugiura Y."/>
            <person name="Suematsu M."/>
            <person name="Moritoki N."/>
            <person name="Shibata S."/>
            <person name="Littman R.D."/>
            <person name="Fischbach A.M."/>
            <person name="Uwamino Y."/>
            <person name="Inoue T."/>
            <person name="Honda A."/>
            <person name="Hattori M."/>
            <person name="Murai T."/>
            <person name="Xavier J.R."/>
            <person name="Hirose N."/>
            <person name="Honda K."/>
        </authorList>
    </citation>
    <scope>NUCLEOTIDE SEQUENCE</scope>
    <source>
        <strain evidence="1">CE91-St12</strain>
    </source>
</reference>
<dbReference type="RefSeq" id="WP_244074739.1">
    <property type="nucleotide sequence ID" value="NZ_BQNL01000001.1"/>
</dbReference>
<accession>A0AA37JYU6</accession>
<proteinExistence type="predicted"/>
<comment type="caution">
    <text evidence="1">The sequence shown here is derived from an EMBL/GenBank/DDBJ whole genome shotgun (WGS) entry which is preliminary data.</text>
</comment>
<sequence>MGVKEEFFRLKEACVKSKGADRIKADQEMEAFFNSIRPEDEAELQAAVSEDFARIHEDIEEAKILKQRIEVRKILSETLPFISVSEFAKTYFGKSASWLHQRINGNEVHGKTAMFTPGELHQLADALNDVANKLKKAATAFV</sequence>
<dbReference type="Proteomes" id="UP001055048">
    <property type="component" value="Unassembled WGS sequence"/>
</dbReference>
<evidence type="ECO:0000313" key="2">
    <source>
        <dbReference type="Proteomes" id="UP001055048"/>
    </source>
</evidence>
<dbReference type="InterPro" id="IPR032483">
    <property type="entry name" value="DUF5053"/>
</dbReference>
<protein>
    <recommendedName>
        <fullName evidence="3">DUF5053 domain-containing protein</fullName>
    </recommendedName>
</protein>
<dbReference type="AlphaFoldDB" id="A0AA37JYU6"/>
<name>A0AA37JYU6_BACUN</name>
<evidence type="ECO:0008006" key="3">
    <source>
        <dbReference type="Google" id="ProtNLM"/>
    </source>
</evidence>
<gene>
    <name evidence="1" type="ORF">CE91St12_29140</name>
</gene>
<evidence type="ECO:0000313" key="1">
    <source>
        <dbReference type="EMBL" id="GKH14704.1"/>
    </source>
</evidence>